<evidence type="ECO:0000313" key="4">
    <source>
        <dbReference type="EMBL" id="GBF49964.1"/>
    </source>
</evidence>
<dbReference type="Gene3D" id="3.30.450.20">
    <property type="entry name" value="PAS domain"/>
    <property type="match status" value="1"/>
</dbReference>
<dbReference type="SMART" id="SM00304">
    <property type="entry name" value="HAMP"/>
    <property type="match status" value="1"/>
</dbReference>
<feature type="transmembrane region" description="Helical" evidence="1">
    <location>
        <begin position="296"/>
        <end position="314"/>
    </location>
</feature>
<keyword evidence="1" id="KW-0812">Transmembrane</keyword>
<dbReference type="GO" id="GO:0035556">
    <property type="term" value="P:intracellular signal transduction"/>
    <property type="evidence" value="ECO:0007669"/>
    <property type="project" value="InterPro"/>
</dbReference>
<dbReference type="EMBL" id="BFBB01000003">
    <property type="protein sequence ID" value="GBF49964.1"/>
    <property type="molecule type" value="Genomic_DNA"/>
</dbReference>
<dbReference type="SUPFAM" id="SSF55073">
    <property type="entry name" value="Nucleotide cyclase"/>
    <property type="match status" value="1"/>
</dbReference>
<dbReference type="InterPro" id="IPR001054">
    <property type="entry name" value="A/G_cyclase"/>
</dbReference>
<proteinExistence type="predicted"/>
<organism evidence="4 5">
    <name type="scientific">Leptospira ryugenii</name>
    <dbReference type="NCBI Taxonomy" id="1917863"/>
    <lineage>
        <taxon>Bacteria</taxon>
        <taxon>Pseudomonadati</taxon>
        <taxon>Spirochaetota</taxon>
        <taxon>Spirochaetia</taxon>
        <taxon>Leptospirales</taxon>
        <taxon>Leptospiraceae</taxon>
        <taxon>Leptospira</taxon>
    </lineage>
</organism>
<dbReference type="PANTHER" id="PTHR43081:SF1">
    <property type="entry name" value="ADENYLATE CYCLASE, TERMINAL-DIFFERENTIATION SPECIFIC"/>
    <property type="match status" value="1"/>
</dbReference>
<accession>A0A2P2DZA8</accession>
<dbReference type="OrthoDB" id="9802500at2"/>
<dbReference type="Pfam" id="PF00211">
    <property type="entry name" value="Guanylate_cyc"/>
    <property type="match status" value="1"/>
</dbReference>
<dbReference type="RefSeq" id="WP_108975298.1">
    <property type="nucleotide sequence ID" value="NZ_BFBB01000003.1"/>
</dbReference>
<comment type="caution">
    <text evidence="4">The sequence shown here is derived from an EMBL/GenBank/DDBJ whole genome shotgun (WGS) entry which is preliminary data.</text>
</comment>
<feature type="domain" description="HAMP" evidence="3">
    <location>
        <begin position="315"/>
        <end position="367"/>
    </location>
</feature>
<protein>
    <submittedName>
        <fullName evidence="4">Adenylate/guanylate cyclase catalytic domain protein</fullName>
    </submittedName>
</protein>
<evidence type="ECO:0000259" key="3">
    <source>
        <dbReference type="PROSITE" id="PS50885"/>
    </source>
</evidence>
<dbReference type="Pfam" id="PF00672">
    <property type="entry name" value="HAMP"/>
    <property type="match status" value="1"/>
</dbReference>
<dbReference type="PROSITE" id="PS50125">
    <property type="entry name" value="GUANYLATE_CYCLASE_2"/>
    <property type="match status" value="1"/>
</dbReference>
<feature type="transmembrane region" description="Helical" evidence="1">
    <location>
        <begin position="18"/>
        <end position="41"/>
    </location>
</feature>
<dbReference type="Gene3D" id="1.10.8.500">
    <property type="entry name" value="HAMP domain in histidine kinase"/>
    <property type="match status" value="1"/>
</dbReference>
<evidence type="ECO:0000256" key="1">
    <source>
        <dbReference type="SAM" id="Phobius"/>
    </source>
</evidence>
<dbReference type="AlphaFoldDB" id="A0A2P2DZA8"/>
<feature type="domain" description="Guanylate cyclase" evidence="2">
    <location>
        <begin position="400"/>
        <end position="537"/>
    </location>
</feature>
<evidence type="ECO:0000313" key="5">
    <source>
        <dbReference type="Proteomes" id="UP000245133"/>
    </source>
</evidence>
<keyword evidence="5" id="KW-1185">Reference proteome</keyword>
<dbReference type="CDD" id="cd07302">
    <property type="entry name" value="CHD"/>
    <property type="match status" value="1"/>
</dbReference>
<dbReference type="GO" id="GO:0006171">
    <property type="term" value="P:cAMP biosynthetic process"/>
    <property type="evidence" value="ECO:0007669"/>
    <property type="project" value="TreeGrafter"/>
</dbReference>
<dbReference type="SMART" id="SM00044">
    <property type="entry name" value="CYCc"/>
    <property type="match status" value="1"/>
</dbReference>
<dbReference type="InterPro" id="IPR029787">
    <property type="entry name" value="Nucleotide_cyclase"/>
</dbReference>
<name>A0A2P2DZA8_9LEPT</name>
<dbReference type="GO" id="GO:0004016">
    <property type="term" value="F:adenylate cyclase activity"/>
    <property type="evidence" value="ECO:0007669"/>
    <property type="project" value="UniProtKB-ARBA"/>
</dbReference>
<sequence length="665" mass="74255">MDHQSEFKPSRWTIRIKLISIISFIIIFGLSTMILLASSFFKDDSEKRIQETNLQLVDVIGQKVEDEFYSIAYKINNMAIILDQSLRKEQTALLTDLFFKNNEDFIYMAIAEKRGDSLLIKNKIVNETFLKENNLSEETFLQMNSVFGDEFGRSADGATVVLNVSPSCLSPCLGLSIPYGRPGQSQLVLLYMDAANFLKAFQSSGITTTYLINEKADLLAHPDRDAVLAGKSMLEFPIVKSLLESKVDNGQTRYERESEFYLGSYKKMGLAGLGVVSTVKEDDAFLAVYNIQRRNIYILLIILNVSVIIVFFFSRTISAPIIRLVSATKQIEGGDFHVKIRPSTRDEVGVLTNSFIGMAQGLEEREKVKSILGNMIDPTVVQEAMIDMAALKRGSEKQITAFFSDVAGFSTISEQLKSEDLAALLNEYLSAMTIILKQYDGVLDKYIGDAIVGIFNAPVDVDNHPLKAAKASIDMIRKLNDLRAYWTANQLYTEEARVMDARIGLNTGPAKVGFMGTDALASYTMMGDTVNLAARLEAAGKDYGVNILISESTKSRIESELFTRRLDLVRVKGKNEPVQLFELIASHSEVDPIIKESAEAYEKGFELYLKKNFAKAITTLNEAIKIKAQKFGKDKAALMLIERCEEYKESPPASGWDGVFTRTHK</sequence>
<dbReference type="InterPro" id="IPR050697">
    <property type="entry name" value="Adenylyl/Guanylyl_Cyclase_3/4"/>
</dbReference>
<keyword evidence="1" id="KW-1133">Transmembrane helix</keyword>
<keyword evidence="1" id="KW-0472">Membrane</keyword>
<dbReference type="InterPro" id="IPR003660">
    <property type="entry name" value="HAMP_dom"/>
</dbReference>
<dbReference type="PANTHER" id="PTHR43081">
    <property type="entry name" value="ADENYLATE CYCLASE, TERMINAL-DIFFERENTIATION SPECIFIC-RELATED"/>
    <property type="match status" value="1"/>
</dbReference>
<dbReference type="GO" id="GO:0016020">
    <property type="term" value="C:membrane"/>
    <property type="evidence" value="ECO:0007669"/>
    <property type="project" value="InterPro"/>
</dbReference>
<gene>
    <name evidence="4" type="ORF">LPTSP4_14850</name>
</gene>
<dbReference type="CDD" id="cd06225">
    <property type="entry name" value="HAMP"/>
    <property type="match status" value="1"/>
</dbReference>
<dbReference type="SUPFAM" id="SSF158472">
    <property type="entry name" value="HAMP domain-like"/>
    <property type="match status" value="1"/>
</dbReference>
<evidence type="ECO:0000259" key="2">
    <source>
        <dbReference type="PROSITE" id="PS50125"/>
    </source>
</evidence>
<dbReference type="Proteomes" id="UP000245133">
    <property type="component" value="Unassembled WGS sequence"/>
</dbReference>
<reference evidence="4 5" key="1">
    <citation type="submission" date="2018-02" db="EMBL/GenBank/DDBJ databases">
        <title>Novel Leptospira species isolated from soil and water in Japan.</title>
        <authorList>
            <person name="Nakao R."/>
            <person name="Masuzawa T."/>
        </authorList>
    </citation>
    <scope>NUCLEOTIDE SEQUENCE [LARGE SCALE GENOMIC DNA]</scope>
    <source>
        <strain evidence="4 5">YH101</strain>
    </source>
</reference>
<dbReference type="Gene3D" id="3.30.70.1230">
    <property type="entry name" value="Nucleotide cyclase"/>
    <property type="match status" value="1"/>
</dbReference>
<dbReference type="PROSITE" id="PS50885">
    <property type="entry name" value="HAMP"/>
    <property type="match status" value="1"/>
</dbReference>